<accession>A0A2T3Z2C2</accession>
<evidence type="ECO:0000313" key="2">
    <source>
        <dbReference type="EMBL" id="PTB38945.1"/>
    </source>
</evidence>
<feature type="chain" id="PRO_5015693963" description="Ricin B lectin domain-containing protein" evidence="1">
    <location>
        <begin position="18"/>
        <end position="165"/>
    </location>
</feature>
<organism evidence="2 3">
    <name type="scientific">Trichoderma asperellum (strain ATCC 204424 / CBS 433.97 / NBRC 101777)</name>
    <dbReference type="NCBI Taxonomy" id="1042311"/>
    <lineage>
        <taxon>Eukaryota</taxon>
        <taxon>Fungi</taxon>
        <taxon>Dikarya</taxon>
        <taxon>Ascomycota</taxon>
        <taxon>Pezizomycotina</taxon>
        <taxon>Sordariomycetes</taxon>
        <taxon>Hypocreomycetidae</taxon>
        <taxon>Hypocreales</taxon>
        <taxon>Hypocreaceae</taxon>
        <taxon>Trichoderma</taxon>
    </lineage>
</organism>
<feature type="signal peptide" evidence="1">
    <location>
        <begin position="1"/>
        <end position="17"/>
    </location>
</feature>
<dbReference type="EMBL" id="KZ679265">
    <property type="protein sequence ID" value="PTB38945.1"/>
    <property type="molecule type" value="Genomic_DNA"/>
</dbReference>
<dbReference type="OrthoDB" id="4912193at2759"/>
<evidence type="ECO:0000256" key="1">
    <source>
        <dbReference type="SAM" id="SignalP"/>
    </source>
</evidence>
<proteinExistence type="predicted"/>
<sequence>MLSSKLFLLLFSSITSALVIPRDYDVPAGYCCFTLTDPSTNKVIQQNKEYGFLYLDASQPKGWYCFNPSKSQPILWDDFNNACIIDWDGQFQCLDPTPGDDVWTLGHSGSNSSDLLLLHNGSPTYQACPNQSGGEFIASGASEAGCRNIQLEATGLQGTCSSFTA</sequence>
<gene>
    <name evidence="2" type="ORF">M441DRAFT_145374</name>
</gene>
<evidence type="ECO:0008006" key="4">
    <source>
        <dbReference type="Google" id="ProtNLM"/>
    </source>
</evidence>
<name>A0A2T3Z2C2_TRIA4</name>
<keyword evidence="1" id="KW-0732">Signal</keyword>
<evidence type="ECO:0000313" key="3">
    <source>
        <dbReference type="Proteomes" id="UP000240493"/>
    </source>
</evidence>
<reference evidence="2 3" key="1">
    <citation type="submission" date="2016-07" db="EMBL/GenBank/DDBJ databases">
        <title>Multiple horizontal gene transfer events from other fungi enriched the ability of initially mycotrophic Trichoderma (Ascomycota) to feed on dead plant biomass.</title>
        <authorList>
            <consortium name="DOE Joint Genome Institute"/>
            <person name="Aerts A."/>
            <person name="Atanasova L."/>
            <person name="Chenthamara K."/>
            <person name="Zhang J."/>
            <person name="Grujic M."/>
            <person name="Henrissat B."/>
            <person name="Kuo A."/>
            <person name="Salamov A."/>
            <person name="Lipzen A."/>
            <person name="Labutti K."/>
            <person name="Barry K."/>
            <person name="Miao Y."/>
            <person name="Rahimi M.J."/>
            <person name="Shen Q."/>
            <person name="Grigoriev I.V."/>
            <person name="Kubicek C.P."/>
            <person name="Druzhinina I.S."/>
        </authorList>
    </citation>
    <scope>NUCLEOTIDE SEQUENCE [LARGE SCALE GENOMIC DNA]</scope>
    <source>
        <strain evidence="2 3">CBS 433.97</strain>
    </source>
</reference>
<protein>
    <recommendedName>
        <fullName evidence="4">Ricin B lectin domain-containing protein</fullName>
    </recommendedName>
</protein>
<dbReference type="Proteomes" id="UP000240493">
    <property type="component" value="Unassembled WGS sequence"/>
</dbReference>
<dbReference type="AlphaFoldDB" id="A0A2T3Z2C2"/>
<keyword evidence="3" id="KW-1185">Reference proteome</keyword>